<gene>
    <name evidence="1" type="ORF">GLX27_002182</name>
</gene>
<reference evidence="1 2" key="1">
    <citation type="journal article" date="2020" name="Elife">
        <title>Loss of centromere function drives karyotype evolution in closely related Malassezia species.</title>
        <authorList>
            <person name="Sankaranarayanan S.R."/>
            <person name="Ianiri G."/>
            <person name="Coelho M.A."/>
            <person name="Reza M.H."/>
            <person name="Thimmappa B.C."/>
            <person name="Ganguly P."/>
            <person name="Vadnala R.N."/>
            <person name="Sun S."/>
            <person name="Siddharthan R."/>
            <person name="Tellgren-Roth C."/>
            <person name="Dawson T.L."/>
            <person name="Heitman J."/>
            <person name="Sanyal K."/>
        </authorList>
    </citation>
    <scope>NUCLEOTIDE SEQUENCE [LARGE SCALE GENOMIC DNA]</scope>
    <source>
        <strain evidence="1">CBS14141</strain>
    </source>
</reference>
<organism evidence="1 2">
    <name type="scientific">Malassezia furfur</name>
    <name type="common">Pityriasis versicolor infection agent</name>
    <name type="synonym">Pityrosporum furfur</name>
    <dbReference type="NCBI Taxonomy" id="55194"/>
    <lineage>
        <taxon>Eukaryota</taxon>
        <taxon>Fungi</taxon>
        <taxon>Dikarya</taxon>
        <taxon>Basidiomycota</taxon>
        <taxon>Ustilaginomycotina</taxon>
        <taxon>Malasseziomycetes</taxon>
        <taxon>Malasseziales</taxon>
        <taxon>Malasseziaceae</taxon>
        <taxon>Malassezia</taxon>
    </lineage>
</organism>
<dbReference type="EMBL" id="CP046235">
    <property type="protein sequence ID" value="WFD47530.1"/>
    <property type="molecule type" value="Genomic_DNA"/>
</dbReference>
<sequence>MRASLVRSGVHAARSCEPLRLFSASQTVLNWNNVPEHEYQVRVGAAIRHLRETLPQFMERGLVDRDDEAVHDSLSPYLGSNALTTYARSAQIYHKRMYFRFGPQLPPLPNAAPNVTPFKPAFSLRGRRVYLMSAQWLRWSLRALFYDAHIQIEQLSLLPCAVSPVAPADAPPGQPMPRDELMMRLRFRGSGRVSGSVQDFVMLFRYRFDRHSGMICEHYVDEMMPIPGSKMWQALPTGLGRGSV</sequence>
<accession>A0ABY8EPM2</accession>
<evidence type="ECO:0000313" key="2">
    <source>
        <dbReference type="Proteomes" id="UP000818624"/>
    </source>
</evidence>
<name>A0ABY8EPM2_MALFU</name>
<dbReference type="Proteomes" id="UP000818624">
    <property type="component" value="Chromosome 2"/>
</dbReference>
<evidence type="ECO:0000313" key="1">
    <source>
        <dbReference type="EMBL" id="WFD47530.1"/>
    </source>
</evidence>
<protein>
    <submittedName>
        <fullName evidence="1">Uncharacterized protein</fullName>
    </submittedName>
</protein>
<keyword evidence="2" id="KW-1185">Reference proteome</keyword>
<proteinExistence type="predicted"/>